<dbReference type="InterPro" id="IPR002885">
    <property type="entry name" value="PPR_rpt"/>
</dbReference>
<accession>A0A835UVU8</accession>
<protein>
    <recommendedName>
        <fullName evidence="6">Pentatricopeptide repeat-containing protein</fullName>
    </recommendedName>
</protein>
<evidence type="ECO:0000256" key="2">
    <source>
        <dbReference type="ARBA" id="ARBA00022737"/>
    </source>
</evidence>
<dbReference type="Proteomes" id="UP000639772">
    <property type="component" value="Chromosome 6"/>
</dbReference>
<gene>
    <name evidence="4" type="ORF">HPP92_012463</name>
</gene>
<dbReference type="InterPro" id="IPR050667">
    <property type="entry name" value="PPR-containing_protein"/>
</dbReference>
<organism evidence="4 5">
    <name type="scientific">Vanilla planifolia</name>
    <name type="common">Vanilla</name>
    <dbReference type="NCBI Taxonomy" id="51239"/>
    <lineage>
        <taxon>Eukaryota</taxon>
        <taxon>Viridiplantae</taxon>
        <taxon>Streptophyta</taxon>
        <taxon>Embryophyta</taxon>
        <taxon>Tracheophyta</taxon>
        <taxon>Spermatophyta</taxon>
        <taxon>Magnoliopsida</taxon>
        <taxon>Liliopsida</taxon>
        <taxon>Asparagales</taxon>
        <taxon>Orchidaceae</taxon>
        <taxon>Vanilloideae</taxon>
        <taxon>Vanilleae</taxon>
        <taxon>Vanilla</taxon>
    </lineage>
</organism>
<dbReference type="PANTHER" id="PTHR47939:SF11">
    <property type="entry name" value="TETRATRICOPEPTIDE-LIKE HELICAL DOMAIN SUPERFAMILY"/>
    <property type="match status" value="1"/>
</dbReference>
<evidence type="ECO:0000313" key="4">
    <source>
        <dbReference type="EMBL" id="KAG0477744.1"/>
    </source>
</evidence>
<dbReference type="Gene3D" id="1.25.40.10">
    <property type="entry name" value="Tetratricopeptide repeat domain"/>
    <property type="match status" value="2"/>
</dbReference>
<dbReference type="AlphaFoldDB" id="A0A835UVU8"/>
<comment type="caution">
    <text evidence="4">The sequence shown here is derived from an EMBL/GenBank/DDBJ whole genome shotgun (WGS) entry which is preliminary data.</text>
</comment>
<evidence type="ECO:0000256" key="3">
    <source>
        <dbReference type="PROSITE-ProRule" id="PRU00708"/>
    </source>
</evidence>
<dbReference type="OrthoDB" id="185373at2759"/>
<keyword evidence="2" id="KW-0677">Repeat</keyword>
<name>A0A835UVU8_VANPL</name>
<reference evidence="4 5" key="1">
    <citation type="journal article" date="2020" name="Nat. Food">
        <title>A phased Vanilla planifolia genome enables genetic improvement of flavour and production.</title>
        <authorList>
            <person name="Hasing T."/>
            <person name="Tang H."/>
            <person name="Brym M."/>
            <person name="Khazi F."/>
            <person name="Huang T."/>
            <person name="Chambers A.H."/>
        </authorList>
    </citation>
    <scope>NUCLEOTIDE SEQUENCE [LARGE SCALE GENOMIC DNA]</scope>
    <source>
        <tissue evidence="4">Leaf</tissue>
    </source>
</reference>
<dbReference type="InterPro" id="IPR011990">
    <property type="entry name" value="TPR-like_helical_dom_sf"/>
</dbReference>
<evidence type="ECO:0008006" key="6">
    <source>
        <dbReference type="Google" id="ProtNLM"/>
    </source>
</evidence>
<dbReference type="EMBL" id="JADCNM010000006">
    <property type="protein sequence ID" value="KAG0477744.1"/>
    <property type="molecule type" value="Genomic_DNA"/>
</dbReference>
<dbReference type="PANTHER" id="PTHR47939">
    <property type="entry name" value="MEMBRANE-ASSOCIATED SALT-INDUCIBLE PROTEIN-LIKE"/>
    <property type="match status" value="1"/>
</dbReference>
<feature type="repeat" description="PPR" evidence="3">
    <location>
        <begin position="177"/>
        <end position="211"/>
    </location>
</feature>
<dbReference type="PROSITE" id="PS51375">
    <property type="entry name" value="PPR"/>
    <property type="match status" value="4"/>
</dbReference>
<proteinExistence type="inferred from homology"/>
<sequence>MAATIHRNPRIPSTLRFFCAGTAGTAHELAPPSATLDDASISRIKTFIRDEPNPDRLAELFHSAATTPLFYGDRIIFNLAIRKLILARRPDLIERLLEHQLTDPSTPKSEGFLMRIISLYGNASMPDHAASAFDRISSPRSDRSLCALLNALLKSGQHARLRDTFDKAEELLGVSPGIASCNVLLRSMCEDGKVADASALFDEMPKRGLTPDIISYNMVLHGYLKEGNQDGFDSLLKELSRRKLEPNVTTYNCRMASLCRRRKSFQAEDLLDVMLSRKIRPNRVSFNTLIDGFCKEGDASSAMRVYRRLQLMKNEDNSAASANFRTYVVLLCCLVEKGEFDSAFEICKLCLNIKWAPPFVVVKDLLQGLIKNSMEKKAKVIVNKMRQAVKDLLQGLIKNSMEKKAKVIVNKMRQAVKGDAIDAWKKIEGELSFEF</sequence>
<feature type="repeat" description="PPR" evidence="3">
    <location>
        <begin position="247"/>
        <end position="281"/>
    </location>
</feature>
<dbReference type="Pfam" id="PF13041">
    <property type="entry name" value="PPR_2"/>
    <property type="match status" value="2"/>
</dbReference>
<feature type="repeat" description="PPR" evidence="3">
    <location>
        <begin position="282"/>
        <end position="316"/>
    </location>
</feature>
<feature type="repeat" description="PPR" evidence="3">
    <location>
        <begin position="212"/>
        <end position="246"/>
    </location>
</feature>
<evidence type="ECO:0000256" key="1">
    <source>
        <dbReference type="ARBA" id="ARBA00007626"/>
    </source>
</evidence>
<evidence type="ECO:0000313" key="5">
    <source>
        <dbReference type="Proteomes" id="UP000639772"/>
    </source>
</evidence>
<dbReference type="NCBIfam" id="TIGR00756">
    <property type="entry name" value="PPR"/>
    <property type="match status" value="4"/>
</dbReference>
<comment type="similarity">
    <text evidence="1">Belongs to the PPR family. P subfamily.</text>
</comment>